<name>A0A1G2AZN8_9BACT</name>
<comment type="caution">
    <text evidence="2">The sequence shown here is derived from an EMBL/GenBank/DDBJ whole genome shotgun (WGS) entry which is preliminary data.</text>
</comment>
<proteinExistence type="predicted"/>
<dbReference type="STRING" id="1798543.A2898_05240"/>
<feature type="binding site" evidence="1">
    <location>
        <position position="176"/>
    </location>
    <ligand>
        <name>a divalent metal cation</name>
        <dbReference type="ChEBI" id="CHEBI:60240"/>
        <label>1</label>
    </ligand>
</feature>
<protein>
    <submittedName>
        <fullName evidence="2">NGG1p interacting factor NIF3</fullName>
    </submittedName>
</protein>
<dbReference type="AlphaFoldDB" id="A0A1G2AZN8"/>
<dbReference type="SUPFAM" id="SSF102705">
    <property type="entry name" value="NIF3 (NGG1p interacting factor 3)-like"/>
    <property type="match status" value="1"/>
</dbReference>
<feature type="binding site" evidence="1">
    <location>
        <position position="286"/>
    </location>
    <ligand>
        <name>a divalent metal cation</name>
        <dbReference type="ChEBI" id="CHEBI:60240"/>
        <label>1</label>
    </ligand>
</feature>
<dbReference type="InterPro" id="IPR036069">
    <property type="entry name" value="DUF34/NIF3_sf"/>
</dbReference>
<organism evidence="2 3">
    <name type="scientific">Candidatus Kerfeldbacteria bacterium RIFCSPLOWO2_01_FULL_48_11</name>
    <dbReference type="NCBI Taxonomy" id="1798543"/>
    <lineage>
        <taxon>Bacteria</taxon>
        <taxon>Candidatus Kerfeldiibacteriota</taxon>
    </lineage>
</organism>
<dbReference type="Proteomes" id="UP000179164">
    <property type="component" value="Unassembled WGS sequence"/>
</dbReference>
<evidence type="ECO:0000313" key="3">
    <source>
        <dbReference type="Proteomes" id="UP000179164"/>
    </source>
</evidence>
<sequence length="328" mass="36862">MTIQQIYDLAIELAIKNDLRGPARARRVLARAKEEYDSLPKDQKRYFDMERLRNPYSDSRFFADNPNMPIRTIIVGIDLDTEEVLLAHELNKKGRKIDLIMSHHPVGSALASLHEVMHLQAEVMATYGVPINIAESLMHVRMSEVSRSLDPYNHNRVVDAAQLLDFPLMCLHTATDNLVATYLKNLLKQHSSKIETVGDVMTILKTVPEYQVAIKQRSGPVLYAGMESRFAGKIAVTEVTGGTEGSRDMYERLAQAGVGTIVGMHMKEEHKREAEKHHINVIIAGHMSSDSIGMNLFLDRLEKRGIAIIPCSGLLRVSRNAKKTAKKR</sequence>
<dbReference type="EMBL" id="MHKE01000020">
    <property type="protein sequence ID" value="OGY82412.1"/>
    <property type="molecule type" value="Genomic_DNA"/>
</dbReference>
<accession>A0A1G2AZN8</accession>
<evidence type="ECO:0000256" key="1">
    <source>
        <dbReference type="PIRSR" id="PIRSR602678-1"/>
    </source>
</evidence>
<keyword evidence="1" id="KW-0479">Metal-binding</keyword>
<reference evidence="2 3" key="1">
    <citation type="journal article" date="2016" name="Nat. Commun.">
        <title>Thousands of microbial genomes shed light on interconnected biogeochemical processes in an aquifer system.</title>
        <authorList>
            <person name="Anantharaman K."/>
            <person name="Brown C.T."/>
            <person name="Hug L.A."/>
            <person name="Sharon I."/>
            <person name="Castelle C.J."/>
            <person name="Probst A.J."/>
            <person name="Thomas B.C."/>
            <person name="Singh A."/>
            <person name="Wilkins M.J."/>
            <person name="Karaoz U."/>
            <person name="Brodie E.L."/>
            <person name="Williams K.H."/>
            <person name="Hubbard S.S."/>
            <person name="Banfield J.F."/>
        </authorList>
    </citation>
    <scope>NUCLEOTIDE SEQUENCE [LARGE SCALE GENOMIC DNA]</scope>
</reference>
<evidence type="ECO:0000313" key="2">
    <source>
        <dbReference type="EMBL" id="OGY82412.1"/>
    </source>
</evidence>
<gene>
    <name evidence="2" type="ORF">A2898_05240</name>
</gene>